<organism evidence="23 24">
    <name type="scientific">Malassezia pachydermatis</name>
    <dbReference type="NCBI Taxonomy" id="77020"/>
    <lineage>
        <taxon>Eukaryota</taxon>
        <taxon>Fungi</taxon>
        <taxon>Dikarya</taxon>
        <taxon>Basidiomycota</taxon>
        <taxon>Ustilaginomycotina</taxon>
        <taxon>Malasseziomycetes</taxon>
        <taxon>Malasseziales</taxon>
        <taxon>Malasseziaceae</taxon>
        <taxon>Malassezia</taxon>
    </lineage>
</organism>
<feature type="region of interest" description="Disordered" evidence="19">
    <location>
        <begin position="1411"/>
        <end position="1445"/>
    </location>
</feature>
<dbReference type="InterPro" id="IPR036852">
    <property type="entry name" value="Peptidase_S8/S53_dom_sf"/>
</dbReference>
<dbReference type="GO" id="GO:0005509">
    <property type="term" value="F:calcium ion binding"/>
    <property type="evidence" value="ECO:0007669"/>
    <property type="project" value="InterPro"/>
</dbReference>
<keyword evidence="24" id="KW-1185">Reference proteome</keyword>
<evidence type="ECO:0000256" key="8">
    <source>
        <dbReference type="ARBA" id="ARBA00022824"/>
    </source>
</evidence>
<comment type="similarity">
    <text evidence="2">Belongs to the peptidase S8 family. Furin subfamily.</text>
</comment>
<evidence type="ECO:0000256" key="9">
    <source>
        <dbReference type="ARBA" id="ARBA00022825"/>
    </source>
</evidence>
<evidence type="ECO:0000256" key="17">
    <source>
        <dbReference type="PIRSR" id="PIRSR601580-3"/>
    </source>
</evidence>
<dbReference type="FunFam" id="3.40.50.200:FF:000005">
    <property type="entry name" value="Proprotein convertase subtilisin/kexin type 7"/>
    <property type="match status" value="1"/>
</dbReference>
<feature type="active site" description="Charge relay system" evidence="18">
    <location>
        <position position="1013"/>
    </location>
</feature>
<feature type="active site" description="Charge relay system" evidence="18">
    <location>
        <position position="801"/>
    </location>
</feature>
<keyword evidence="4 18" id="KW-0645">Protease</keyword>
<evidence type="ECO:0000256" key="10">
    <source>
        <dbReference type="ARBA" id="ARBA00022837"/>
    </source>
</evidence>
<dbReference type="SUPFAM" id="SSF49785">
    <property type="entry name" value="Galactose-binding domain-like"/>
    <property type="match status" value="1"/>
</dbReference>
<dbReference type="InterPro" id="IPR009033">
    <property type="entry name" value="Calreticulin/calnexin_P_dom_sf"/>
</dbReference>
<dbReference type="PANTHER" id="PTHR42884:SF14">
    <property type="entry name" value="NEUROENDOCRINE CONVERTASE 1"/>
    <property type="match status" value="1"/>
</dbReference>
<dbReference type="SUPFAM" id="SSF63887">
    <property type="entry name" value="P-domain of calnexin/calreticulin"/>
    <property type="match status" value="1"/>
</dbReference>
<dbReference type="EMBL" id="LGAV01000001">
    <property type="protein sequence ID" value="KOS16502.1"/>
    <property type="molecule type" value="Genomic_DNA"/>
</dbReference>
<evidence type="ECO:0000256" key="11">
    <source>
        <dbReference type="ARBA" id="ARBA00022989"/>
    </source>
</evidence>
<dbReference type="Pfam" id="PF00262">
    <property type="entry name" value="Calreticulin"/>
    <property type="match status" value="1"/>
</dbReference>
<keyword evidence="14" id="KW-0325">Glycoprotein</keyword>
<keyword evidence="10" id="KW-0106">Calcium</keyword>
<feature type="active site" description="Charge relay system" evidence="18">
    <location>
        <position position="839"/>
    </location>
</feature>
<evidence type="ECO:0000259" key="22">
    <source>
        <dbReference type="PROSITE" id="PS51829"/>
    </source>
</evidence>
<evidence type="ECO:0000256" key="15">
    <source>
        <dbReference type="ARBA" id="ARBA00023186"/>
    </source>
</evidence>
<evidence type="ECO:0000256" key="21">
    <source>
        <dbReference type="SAM" id="SignalP"/>
    </source>
</evidence>
<dbReference type="PROSITE" id="PS51892">
    <property type="entry name" value="SUBTILASE"/>
    <property type="match status" value="1"/>
</dbReference>
<evidence type="ECO:0000256" key="7">
    <source>
        <dbReference type="ARBA" id="ARBA00022801"/>
    </source>
</evidence>
<feature type="signal peptide" evidence="21">
    <location>
        <begin position="1"/>
        <end position="25"/>
    </location>
</feature>
<evidence type="ECO:0000256" key="12">
    <source>
        <dbReference type="ARBA" id="ARBA00023136"/>
    </source>
</evidence>
<dbReference type="Gene3D" id="3.40.50.200">
    <property type="entry name" value="Peptidase S8/S53 domain"/>
    <property type="match status" value="1"/>
</dbReference>
<dbReference type="Proteomes" id="UP000037751">
    <property type="component" value="Unassembled WGS sequence"/>
</dbReference>
<dbReference type="InterPro" id="IPR034182">
    <property type="entry name" value="Kexin/furin"/>
</dbReference>
<dbReference type="STRING" id="77020.A0A0M9VRE3"/>
<evidence type="ECO:0000256" key="13">
    <source>
        <dbReference type="ARBA" id="ARBA00023145"/>
    </source>
</evidence>
<dbReference type="GO" id="GO:0005802">
    <property type="term" value="C:trans-Golgi network"/>
    <property type="evidence" value="ECO:0007669"/>
    <property type="project" value="TreeGrafter"/>
</dbReference>
<dbReference type="PROSITE" id="PS00804">
    <property type="entry name" value="CALRETICULIN_2"/>
    <property type="match status" value="1"/>
</dbReference>
<feature type="domain" description="P/Homo B" evidence="22">
    <location>
        <begin position="1089"/>
        <end position="1237"/>
    </location>
</feature>
<evidence type="ECO:0000256" key="16">
    <source>
        <dbReference type="ARBA" id="ARBA00040224"/>
    </source>
</evidence>
<feature type="transmembrane region" description="Helical" evidence="20">
    <location>
        <begin position="1335"/>
        <end position="1356"/>
    </location>
</feature>
<dbReference type="InterPro" id="IPR013320">
    <property type="entry name" value="ConA-like_dom_sf"/>
</dbReference>
<dbReference type="GO" id="GO:0007323">
    <property type="term" value="P:peptide pheromone maturation"/>
    <property type="evidence" value="ECO:0007669"/>
    <property type="project" value="UniProtKB-ARBA"/>
</dbReference>
<name>A0A0M9VRE3_9BASI</name>
<feature type="disulfide bond" evidence="17">
    <location>
        <begin position="131"/>
        <end position="166"/>
    </location>
</feature>
<dbReference type="PROSITE" id="PS00138">
    <property type="entry name" value="SUBTILASE_SER"/>
    <property type="match status" value="1"/>
</dbReference>
<dbReference type="PROSITE" id="PS00137">
    <property type="entry name" value="SUBTILASE_HIS"/>
    <property type="match status" value="1"/>
</dbReference>
<dbReference type="VEuPathDB" id="FungiDB:Malapachy_3350"/>
<comment type="subcellular location">
    <subcellularLocation>
        <location evidence="1">Endoplasmic reticulum membrane</location>
        <topology evidence="1">Single-pass membrane protein</topology>
    </subcellularLocation>
</comment>
<dbReference type="PROSITE" id="PS00803">
    <property type="entry name" value="CALRETICULIN_1"/>
    <property type="match status" value="1"/>
</dbReference>
<feature type="compositionally biased region" description="Low complexity" evidence="19">
    <location>
        <begin position="1428"/>
        <end position="1445"/>
    </location>
</feature>
<dbReference type="SUPFAM" id="SSF52743">
    <property type="entry name" value="Subtilisin-like"/>
    <property type="match status" value="1"/>
</dbReference>
<dbReference type="Gene3D" id="2.60.120.260">
    <property type="entry name" value="Galactose-binding domain-like"/>
    <property type="match status" value="1"/>
</dbReference>
<dbReference type="FunFam" id="2.60.120.200:FF:000011">
    <property type="entry name" value="Probable calnexin"/>
    <property type="match status" value="1"/>
</dbReference>
<comment type="similarity">
    <text evidence="3">Belongs to the calreticulin family.</text>
</comment>
<feature type="transmembrane region" description="Helical" evidence="20">
    <location>
        <begin position="490"/>
        <end position="515"/>
    </location>
</feature>
<dbReference type="InterPro" id="IPR023827">
    <property type="entry name" value="Peptidase_S8_Asp-AS"/>
</dbReference>
<dbReference type="InterPro" id="IPR002884">
    <property type="entry name" value="P_dom"/>
</dbReference>
<dbReference type="SUPFAM" id="SSF49899">
    <property type="entry name" value="Concanavalin A-like lectins/glucanases"/>
    <property type="match status" value="1"/>
</dbReference>
<feature type="compositionally biased region" description="Low complexity" evidence="19">
    <location>
        <begin position="529"/>
        <end position="543"/>
    </location>
</feature>
<reference evidence="23 24" key="1">
    <citation type="submission" date="2015-07" db="EMBL/GenBank/DDBJ databases">
        <title>Draft Genome Sequence of Malassezia furfur CBS1878 and Malassezia pachydermatis CBS1879.</title>
        <authorList>
            <person name="Triana S."/>
            <person name="Ohm R."/>
            <person name="Gonzalez A."/>
            <person name="DeCock H."/>
            <person name="Restrepo S."/>
            <person name="Celis A."/>
        </authorList>
    </citation>
    <scope>NUCLEOTIDE SEQUENCE [LARGE SCALE GENOMIC DNA]</scope>
    <source>
        <strain evidence="23 24">CBS 1879</strain>
    </source>
</reference>
<evidence type="ECO:0000313" key="23">
    <source>
        <dbReference type="EMBL" id="KOS16502.1"/>
    </source>
</evidence>
<dbReference type="PROSITE" id="PS51829">
    <property type="entry name" value="P_HOMO_B"/>
    <property type="match status" value="1"/>
</dbReference>
<keyword evidence="8" id="KW-0256">Endoplasmic reticulum</keyword>
<evidence type="ECO:0000313" key="24">
    <source>
        <dbReference type="Proteomes" id="UP000037751"/>
    </source>
</evidence>
<protein>
    <recommendedName>
        <fullName evidence="16">Calnexin</fullName>
    </recommendedName>
</protein>
<dbReference type="GO" id="GO:0051082">
    <property type="term" value="F:unfolded protein binding"/>
    <property type="evidence" value="ECO:0007669"/>
    <property type="project" value="InterPro"/>
</dbReference>
<dbReference type="GO" id="GO:0004252">
    <property type="term" value="F:serine-type endopeptidase activity"/>
    <property type="evidence" value="ECO:0007669"/>
    <property type="project" value="UniProtKB-UniRule"/>
</dbReference>
<comment type="caution">
    <text evidence="23">The sequence shown here is derived from an EMBL/GenBank/DDBJ whole genome shotgun (WGS) entry which is preliminary data.</text>
</comment>
<evidence type="ECO:0000256" key="4">
    <source>
        <dbReference type="ARBA" id="ARBA00022670"/>
    </source>
</evidence>
<dbReference type="GO" id="GO:0016485">
    <property type="term" value="P:protein processing"/>
    <property type="evidence" value="ECO:0007669"/>
    <property type="project" value="TreeGrafter"/>
</dbReference>
<dbReference type="GeneID" id="28729698"/>
<keyword evidence="7 18" id="KW-0378">Hydrolase</keyword>
<dbReference type="GO" id="GO:0006457">
    <property type="term" value="P:protein folding"/>
    <property type="evidence" value="ECO:0007669"/>
    <property type="project" value="InterPro"/>
</dbReference>
<evidence type="ECO:0000256" key="14">
    <source>
        <dbReference type="ARBA" id="ARBA00023180"/>
    </source>
</evidence>
<dbReference type="CDD" id="cd04059">
    <property type="entry name" value="Peptidases_S8_Protein_convertases_Kexins_Furin-like"/>
    <property type="match status" value="1"/>
</dbReference>
<dbReference type="InterPro" id="IPR001580">
    <property type="entry name" value="Calret/calnex"/>
</dbReference>
<dbReference type="InterPro" id="IPR023828">
    <property type="entry name" value="Peptidase_S8_Ser-AS"/>
</dbReference>
<feature type="region of interest" description="Disordered" evidence="19">
    <location>
        <begin position="236"/>
        <end position="288"/>
    </location>
</feature>
<feature type="region of interest" description="Disordered" evidence="19">
    <location>
        <begin position="518"/>
        <end position="551"/>
    </location>
</feature>
<dbReference type="Gene3D" id="2.60.120.200">
    <property type="match status" value="1"/>
</dbReference>
<proteinExistence type="inferred from homology"/>
<evidence type="ECO:0000256" key="2">
    <source>
        <dbReference type="ARBA" id="ARBA00005325"/>
    </source>
</evidence>
<dbReference type="FunFam" id="2.60.120.260:FF:000026">
    <property type="entry name" value="proprotein convertase subtilisin/kexin type 7"/>
    <property type="match status" value="1"/>
</dbReference>
<dbReference type="InterPro" id="IPR000209">
    <property type="entry name" value="Peptidase_S8/S53_dom"/>
</dbReference>
<dbReference type="PROSITE" id="PS00136">
    <property type="entry name" value="SUBTILASE_ASP"/>
    <property type="match status" value="1"/>
</dbReference>
<keyword evidence="6 21" id="KW-0732">Signal</keyword>
<keyword evidence="12 20" id="KW-0472">Membrane</keyword>
<evidence type="ECO:0000256" key="1">
    <source>
        <dbReference type="ARBA" id="ARBA00004389"/>
    </source>
</evidence>
<dbReference type="InterPro" id="IPR022398">
    <property type="entry name" value="Peptidase_S8_His-AS"/>
</dbReference>
<dbReference type="FunFam" id="2.10.250.10:FF:000001">
    <property type="entry name" value="Calnexin homolog"/>
    <property type="match status" value="1"/>
</dbReference>
<feature type="transmembrane region" description="Helical" evidence="20">
    <location>
        <begin position="563"/>
        <end position="582"/>
    </location>
</feature>
<feature type="compositionally biased region" description="Acidic residues" evidence="19">
    <location>
        <begin position="1411"/>
        <end position="1423"/>
    </location>
</feature>
<keyword evidence="13" id="KW-0865">Zymogen</keyword>
<dbReference type="GO" id="GO:0000139">
    <property type="term" value="C:Golgi membrane"/>
    <property type="evidence" value="ECO:0007669"/>
    <property type="project" value="TreeGrafter"/>
</dbReference>
<dbReference type="InterPro" id="IPR018124">
    <property type="entry name" value="Calret/calnex_CS"/>
</dbReference>
<evidence type="ECO:0000256" key="20">
    <source>
        <dbReference type="SAM" id="Phobius"/>
    </source>
</evidence>
<evidence type="ECO:0000256" key="18">
    <source>
        <dbReference type="PROSITE-ProRule" id="PRU01240"/>
    </source>
</evidence>
<dbReference type="Pfam" id="PF00082">
    <property type="entry name" value="Peptidase_S8"/>
    <property type="match status" value="1"/>
</dbReference>
<keyword evidence="5 20" id="KW-0812">Transmembrane</keyword>
<evidence type="ECO:0000256" key="19">
    <source>
        <dbReference type="SAM" id="MobiDB-lite"/>
    </source>
</evidence>
<evidence type="ECO:0000256" key="5">
    <source>
        <dbReference type="ARBA" id="ARBA00022692"/>
    </source>
</evidence>
<evidence type="ECO:0000256" key="6">
    <source>
        <dbReference type="ARBA" id="ARBA00022729"/>
    </source>
</evidence>
<dbReference type="PANTHER" id="PTHR42884">
    <property type="entry name" value="PROPROTEIN CONVERTASE SUBTILISIN/KEXIN-RELATED"/>
    <property type="match status" value="1"/>
</dbReference>
<keyword evidence="11 20" id="KW-1133">Transmembrane helix</keyword>
<evidence type="ECO:0000256" key="3">
    <source>
        <dbReference type="ARBA" id="ARBA00010983"/>
    </source>
</evidence>
<dbReference type="InterPro" id="IPR008979">
    <property type="entry name" value="Galactose-bd-like_sf"/>
</dbReference>
<keyword evidence="15" id="KW-0143">Chaperone</keyword>
<gene>
    <name evidence="23" type="ORF">Malapachy_3350</name>
</gene>
<accession>A0A0M9VRE3</accession>
<keyword evidence="9 18" id="KW-0720">Serine protease</keyword>
<dbReference type="Gene3D" id="2.10.250.10">
    <property type="entry name" value="Calreticulin/calnexin, P domain"/>
    <property type="match status" value="1"/>
</dbReference>
<dbReference type="RefSeq" id="XP_017994134.1">
    <property type="nucleotide sequence ID" value="XM_018137822.1"/>
</dbReference>
<sequence>MKSFSAVTTGALALLALQATSTVAAKERPVFVPSEVEGYFVEQFTPGWEERWATSKASKLQRGTEEFKYDGVWSVEEATVFPGLKGDKGLTMKSKAKQHAISSLFDKPIKLDGKEPFVLQYEVKMQNGLSCGGAYVKLLSADEGQLSTEEFGDTTPYSIMFGPDRCGPDNKLHFIFRHENPKTGEYEEKHLKVPPHAKVSKVSSLYTLIVNPDNSFDIQVNQESVLQGNLLEDFLPPVNPPKEIDDPTDSKPANWVDEAEIPDPKAKKPADWDENAPRTISDPNAKKPVDWLEDEPLMVSDPEAVKPEEWDDEEDGEWIAPLVPNPKCDDASGCGPWTAPIIPNPEYKGKWSAPMIPNPKYKGPWSPRKIPNKNYFEDKHPNKFATIGGVGFELWTMDDDIMFDNIYIGNSPEEAAKFAAETFLLKLPVEQNREEAEASKDSEFDIGHNSVSPVLQRVANKIRHRTSVLISRLQTEQDKMRVLRTSKDILGFYAAAVAVLLGLVGLLASLVGGGATKAPVAASKKTDKPAATTTTETAGKSTAVEATESLTKRTTDAQSRMQTWSLGLVLATYALLACVHAYTPAKRTYDTHHYYVAELAPPRGDDRECGQHVSPAHVAQALGAEMVEQVGELQHHYLLRAEKLDALARRDVMGEVDETLDPVLQRWAAWQISPPAKRCDAMDPDCVPAGCIASRVRSLERQKVRWRHKRNVIYDPTKMPDVYPIILPPIPATERWMAEARAPIPLRRNLTKQFAEQYHINDPLFYKQWHLVNNDVPGHDLHLEGAWRNASGHGITVSLIDDGIESTHPDLADAFNAEASYDFNDHTKLPEPRLVEDMHGTRCAGEIAAAKNEYCGVGVAPGAKVAGVRILSAPISDADEAAALNYGYQDSSIYSCSWGPSDNGQSMDAPNGLVAKAMLNGIYNGRNGRGSLFVFAGGNGGASDDQCNFDGYTNSIYTITIAAVDSQGHRPYYSEMCSAIIASSWSSGRGDMIYTTNVRRFNRTCTSSHGGTSAAAPLVAGMLALALEVRPDLTWRDAQHLIIKSTIVNNPKDPDWQRTAAGLLYSHKFGFGVVDATKLVEHARNHTLVAPQTWLETPMSNVSASLTYGVSRNASLEITRAMVEQANLASLEHVTATVWIEHERRGDIQVVLYGPHGTKSVLASPRRYDGANTGFPGWTFMTLKHWNEDPVGTWTLEVTDHGANPNDETEADGTPIPLPSRGNFTAWSLSFWGAAKDASLARPWNFPTDSEEYTMVLPGAPSTTILGAGPSQGMATGAPASTSRKLVKPTHALPSDHHQDPGEASHVFGQPMATATRPADTAYLSGLVHTSSTTWFIVAAVLCLSVGGGLLLYFGLRRWGVLSSSASRGAYAHVPDDDEIAMGWLRHDSAPASQVQAHDLYNAFALADEDLDEEDREHDEDDGQTIKPTSPTPSSRTFTPRASVS</sequence>
<keyword evidence="17" id="KW-1015">Disulfide bond</keyword>
<dbReference type="OrthoDB" id="300641at2759"/>
<dbReference type="PRINTS" id="PR00626">
    <property type="entry name" value="CALRETICULIN"/>
</dbReference>
<feature type="chain" id="PRO_5005839219" description="Calnexin" evidence="21">
    <location>
        <begin position="26"/>
        <end position="1445"/>
    </location>
</feature>
<dbReference type="Pfam" id="PF01483">
    <property type="entry name" value="P_proprotein"/>
    <property type="match status" value="1"/>
</dbReference>
<dbReference type="GO" id="GO:0005789">
    <property type="term" value="C:endoplasmic reticulum membrane"/>
    <property type="evidence" value="ECO:0007669"/>
    <property type="project" value="UniProtKB-SubCell"/>
</dbReference>
<feature type="compositionally biased region" description="Basic and acidic residues" evidence="19">
    <location>
        <begin position="262"/>
        <end position="271"/>
    </location>
</feature>